<keyword evidence="2" id="KW-0472">Membrane</keyword>
<dbReference type="NCBIfam" id="NF033635">
    <property type="entry name" value="SLATT_fungal"/>
    <property type="match status" value="1"/>
</dbReference>
<evidence type="ECO:0000256" key="1">
    <source>
        <dbReference type="SAM" id="MobiDB-lite"/>
    </source>
</evidence>
<reference evidence="4" key="1">
    <citation type="journal article" date="2020" name="New Phytol.">
        <title>Comparative genomics reveals dynamic genome evolution in host specialist ectomycorrhizal fungi.</title>
        <authorList>
            <person name="Lofgren L.A."/>
            <person name="Nguyen N.H."/>
            <person name="Vilgalys R."/>
            <person name="Ruytinx J."/>
            <person name="Liao H.L."/>
            <person name="Branco S."/>
            <person name="Kuo A."/>
            <person name="LaButti K."/>
            <person name="Lipzen A."/>
            <person name="Andreopoulos W."/>
            <person name="Pangilinan J."/>
            <person name="Riley R."/>
            <person name="Hundley H."/>
            <person name="Na H."/>
            <person name="Barry K."/>
            <person name="Grigoriev I.V."/>
            <person name="Stajich J.E."/>
            <person name="Kennedy P.G."/>
        </authorList>
    </citation>
    <scope>NUCLEOTIDE SEQUENCE</scope>
    <source>
        <strain evidence="4">DOB743</strain>
    </source>
</reference>
<evidence type="ECO:0000256" key="2">
    <source>
        <dbReference type="SAM" id="Phobius"/>
    </source>
</evidence>
<dbReference type="InterPro" id="IPR041622">
    <property type="entry name" value="SLATT_fungi"/>
</dbReference>
<evidence type="ECO:0000313" key="4">
    <source>
        <dbReference type="EMBL" id="KAG1774091.1"/>
    </source>
</evidence>
<feature type="region of interest" description="Disordered" evidence="1">
    <location>
        <begin position="68"/>
        <end position="123"/>
    </location>
</feature>
<protein>
    <recommendedName>
        <fullName evidence="3">SMODS and SLOG-associating 2TM effector domain-containing protein</fullName>
    </recommendedName>
</protein>
<dbReference type="Pfam" id="PF18142">
    <property type="entry name" value="SLATT_fungal"/>
    <property type="match status" value="1"/>
</dbReference>
<proteinExistence type="predicted"/>
<feature type="transmembrane region" description="Helical" evidence="2">
    <location>
        <begin position="193"/>
        <end position="215"/>
    </location>
</feature>
<organism evidence="4 5">
    <name type="scientific">Suillus placidus</name>
    <dbReference type="NCBI Taxonomy" id="48579"/>
    <lineage>
        <taxon>Eukaryota</taxon>
        <taxon>Fungi</taxon>
        <taxon>Dikarya</taxon>
        <taxon>Basidiomycota</taxon>
        <taxon>Agaricomycotina</taxon>
        <taxon>Agaricomycetes</taxon>
        <taxon>Agaricomycetidae</taxon>
        <taxon>Boletales</taxon>
        <taxon>Suillineae</taxon>
        <taxon>Suillaceae</taxon>
        <taxon>Suillus</taxon>
    </lineage>
</organism>
<feature type="region of interest" description="Disordered" evidence="1">
    <location>
        <begin position="1"/>
        <end position="49"/>
    </location>
</feature>
<dbReference type="OrthoDB" id="3245801at2759"/>
<accession>A0A9P7D0K0</accession>
<gene>
    <name evidence="4" type="ORF">EV702DRAFT_1126557</name>
</gene>
<keyword evidence="2" id="KW-1133">Transmembrane helix</keyword>
<dbReference type="Proteomes" id="UP000714275">
    <property type="component" value="Unassembled WGS sequence"/>
</dbReference>
<keyword evidence="5" id="KW-1185">Reference proteome</keyword>
<keyword evidence="2" id="KW-0812">Transmembrane</keyword>
<dbReference type="EMBL" id="JABBWD010000044">
    <property type="protein sequence ID" value="KAG1774091.1"/>
    <property type="molecule type" value="Genomic_DNA"/>
</dbReference>
<dbReference type="AlphaFoldDB" id="A0A9P7D0K0"/>
<evidence type="ECO:0000313" key="5">
    <source>
        <dbReference type="Proteomes" id="UP000714275"/>
    </source>
</evidence>
<sequence>MDPAVRSSVVPMTLADSNSPAREAAEVSRTGTATLAHEQVARSTSESTVTPVPARPLLYVEDAQVMESGAGSGSHVDPTPPATSSTPDPALQTLEKNLSSNTDGPYPARYSRHGAPTPSGEFDHLARGTSKGRDFLPRRATLLAQGYPSIPTDLVPKTTLQPNRTVGDRIQPTVDAAEHERAKYAAKAAWTGYALNIAIGLQVLLGSLTTGLSAVTVGKETSVMTAILGALATLVASYLARMRGSNEPELSITRVKDLDQFIRDCKAFQLDYGLTHGTAENGFDKRVEELRSRFEELLGNGDGQRKLSPV</sequence>
<feature type="domain" description="SMODS and SLOG-associating 2TM effector" evidence="3">
    <location>
        <begin position="177"/>
        <end position="300"/>
    </location>
</feature>
<evidence type="ECO:0000259" key="3">
    <source>
        <dbReference type="Pfam" id="PF18142"/>
    </source>
</evidence>
<comment type="caution">
    <text evidence="4">The sequence shown here is derived from an EMBL/GenBank/DDBJ whole genome shotgun (WGS) entry which is preliminary data.</text>
</comment>
<feature type="compositionally biased region" description="Polar residues" evidence="1">
    <location>
        <begin position="94"/>
        <end position="103"/>
    </location>
</feature>
<name>A0A9P7D0K0_9AGAM</name>
<feature type="transmembrane region" description="Helical" evidence="2">
    <location>
        <begin position="221"/>
        <end position="240"/>
    </location>
</feature>